<keyword evidence="3" id="KW-1185">Reference proteome</keyword>
<dbReference type="AlphaFoldDB" id="K0S984"/>
<reference evidence="2 3" key="1">
    <citation type="journal article" date="2012" name="Genome Biol.">
        <title>Genome and low-iron response of an oceanic diatom adapted to chronic iron limitation.</title>
        <authorList>
            <person name="Lommer M."/>
            <person name="Specht M."/>
            <person name="Roy A.S."/>
            <person name="Kraemer L."/>
            <person name="Andreson R."/>
            <person name="Gutowska M.A."/>
            <person name="Wolf J."/>
            <person name="Bergner S.V."/>
            <person name="Schilhabel M.B."/>
            <person name="Klostermeier U.C."/>
            <person name="Beiko R.G."/>
            <person name="Rosenstiel P."/>
            <person name="Hippler M."/>
            <person name="Laroche J."/>
        </authorList>
    </citation>
    <scope>NUCLEOTIDE SEQUENCE [LARGE SCALE GENOMIC DNA]</scope>
    <source>
        <strain evidence="2 3">CCMP1005</strain>
    </source>
</reference>
<feature type="compositionally biased region" description="Low complexity" evidence="1">
    <location>
        <begin position="129"/>
        <end position="143"/>
    </location>
</feature>
<feature type="compositionally biased region" description="Low complexity" evidence="1">
    <location>
        <begin position="96"/>
        <end position="110"/>
    </location>
</feature>
<accession>K0S984</accession>
<feature type="compositionally biased region" description="Acidic residues" evidence="1">
    <location>
        <begin position="166"/>
        <end position="178"/>
    </location>
</feature>
<proteinExistence type="predicted"/>
<evidence type="ECO:0000313" key="2">
    <source>
        <dbReference type="EMBL" id="EJK55307.1"/>
    </source>
</evidence>
<feature type="compositionally biased region" description="Polar residues" evidence="1">
    <location>
        <begin position="63"/>
        <end position="76"/>
    </location>
</feature>
<evidence type="ECO:0000256" key="1">
    <source>
        <dbReference type="SAM" id="MobiDB-lite"/>
    </source>
</evidence>
<comment type="caution">
    <text evidence="2">The sequence shown here is derived from an EMBL/GenBank/DDBJ whole genome shotgun (WGS) entry which is preliminary data.</text>
</comment>
<feature type="compositionally biased region" description="Pro residues" evidence="1">
    <location>
        <begin position="111"/>
        <end position="121"/>
    </location>
</feature>
<evidence type="ECO:0000313" key="3">
    <source>
        <dbReference type="Proteomes" id="UP000266841"/>
    </source>
</evidence>
<feature type="region of interest" description="Disordered" evidence="1">
    <location>
        <begin position="23"/>
        <end position="229"/>
    </location>
</feature>
<feature type="non-terminal residue" evidence="2">
    <location>
        <position position="1"/>
    </location>
</feature>
<sequence>VSSYVGTSATAAREGAGHYGVALLTPGTEASGGSFDRLYEEATPGGDGGGAPLESYESPGMSEASTPRSSNRSVGRSLSFPRGGGAGGEPRGEEGGATTAGTTAGRSSTTTPPPRGRPRPPTTSRRHPQTASGGPSGSTSGQGERLAAGGVHPAGGRDGRAGPVDPEGDAIMDEEDDSWYGTDASPSWEGPPDAILATDDEASLFPDVLGGDAEMSEDAGGRGGGSGEDDKMLDFYGERPSRCHGPYQEGPVQGTPVGGPYMGARVRVLSPENYAGTESTVVRAIIPCDWYIVIDPDMTTAFLPHNFEVLKNADEKADNAGVIIDLVENERKKGKRKEADDGTNFLSLSLKLTWSCKGRAKDNLSFRLSETHELPTKTGRRELLLITAKTQWRLMPSQNCITN</sequence>
<dbReference type="Proteomes" id="UP000266841">
    <property type="component" value="Unassembled WGS sequence"/>
</dbReference>
<name>K0S984_THAOC</name>
<dbReference type="EMBL" id="AGNL01034340">
    <property type="protein sequence ID" value="EJK55307.1"/>
    <property type="molecule type" value="Genomic_DNA"/>
</dbReference>
<protein>
    <submittedName>
        <fullName evidence="2">Uncharacterized protein</fullName>
    </submittedName>
</protein>
<organism evidence="2 3">
    <name type="scientific">Thalassiosira oceanica</name>
    <name type="common">Marine diatom</name>
    <dbReference type="NCBI Taxonomy" id="159749"/>
    <lineage>
        <taxon>Eukaryota</taxon>
        <taxon>Sar</taxon>
        <taxon>Stramenopiles</taxon>
        <taxon>Ochrophyta</taxon>
        <taxon>Bacillariophyta</taxon>
        <taxon>Coscinodiscophyceae</taxon>
        <taxon>Thalassiosirophycidae</taxon>
        <taxon>Thalassiosirales</taxon>
        <taxon>Thalassiosiraceae</taxon>
        <taxon>Thalassiosira</taxon>
    </lineage>
</organism>
<gene>
    <name evidence="2" type="ORF">THAOC_24973</name>
</gene>